<keyword evidence="1" id="KW-0175">Coiled coil</keyword>
<evidence type="ECO:0000256" key="1">
    <source>
        <dbReference type="SAM" id="Coils"/>
    </source>
</evidence>
<accession>A0ABP0R0S7</accession>
<organism evidence="3 4">
    <name type="scientific">Durusdinium trenchii</name>
    <dbReference type="NCBI Taxonomy" id="1381693"/>
    <lineage>
        <taxon>Eukaryota</taxon>
        <taxon>Sar</taxon>
        <taxon>Alveolata</taxon>
        <taxon>Dinophyceae</taxon>
        <taxon>Suessiales</taxon>
        <taxon>Symbiodiniaceae</taxon>
        <taxon>Durusdinium</taxon>
    </lineage>
</organism>
<dbReference type="Proteomes" id="UP001642484">
    <property type="component" value="Unassembled WGS sequence"/>
</dbReference>
<dbReference type="EMBL" id="CAXAMN010025250">
    <property type="protein sequence ID" value="CAK9093725.1"/>
    <property type="molecule type" value="Genomic_DNA"/>
</dbReference>
<gene>
    <name evidence="2" type="ORF">CCMP2556_LOCUS44460</name>
    <name evidence="3" type="ORF">CCMP2556_LOCUS44754</name>
</gene>
<proteinExistence type="predicted"/>
<feature type="coiled-coil region" evidence="1">
    <location>
        <begin position="38"/>
        <end position="122"/>
    </location>
</feature>
<name>A0ABP0R0S7_9DINO</name>
<evidence type="ECO:0000313" key="4">
    <source>
        <dbReference type="Proteomes" id="UP001642484"/>
    </source>
</evidence>
<keyword evidence="4" id="KW-1185">Reference proteome</keyword>
<sequence length="192" mass="21209">MAESDEAPEAAGAVPAVAALRWLRQQWRPKLQLSPESRELLVSRAAELEKQALAQEARELQELQQRLESGFQELNGQRRSADGLERSLERQRQSLEAIRGENARLQAQVSDVRQRCQEQVAKNASLSGDLAAKLQARAEAHTQVALLRAALAPAGSDAAASLEEEIKICRAQIRQVLEQNEALERRIAGTSM</sequence>
<feature type="coiled-coil region" evidence="1">
    <location>
        <begin position="159"/>
        <end position="186"/>
    </location>
</feature>
<evidence type="ECO:0000313" key="2">
    <source>
        <dbReference type="EMBL" id="CAK9092945.1"/>
    </source>
</evidence>
<reference evidence="3 4" key="1">
    <citation type="submission" date="2024-02" db="EMBL/GenBank/DDBJ databases">
        <authorList>
            <person name="Chen Y."/>
            <person name="Shah S."/>
            <person name="Dougan E. K."/>
            <person name="Thang M."/>
            <person name="Chan C."/>
        </authorList>
    </citation>
    <scope>NUCLEOTIDE SEQUENCE [LARGE SCALE GENOMIC DNA]</scope>
</reference>
<evidence type="ECO:0000313" key="3">
    <source>
        <dbReference type="EMBL" id="CAK9093725.1"/>
    </source>
</evidence>
<dbReference type="EMBL" id="CAXAMN010025139">
    <property type="protein sequence ID" value="CAK9092945.1"/>
    <property type="molecule type" value="Genomic_DNA"/>
</dbReference>
<comment type="caution">
    <text evidence="3">The sequence shown here is derived from an EMBL/GenBank/DDBJ whole genome shotgun (WGS) entry which is preliminary data.</text>
</comment>
<protein>
    <submittedName>
        <fullName evidence="3">Uncharacterized protein</fullName>
    </submittedName>
</protein>